<dbReference type="Pfam" id="PF07264">
    <property type="entry name" value="EI24"/>
    <property type="match status" value="1"/>
</dbReference>
<gene>
    <name evidence="6" type="ORF">NQT62_06550</name>
</gene>
<protein>
    <submittedName>
        <fullName evidence="6">EI24 domain-containing protein</fullName>
    </submittedName>
</protein>
<evidence type="ECO:0000313" key="6">
    <source>
        <dbReference type="EMBL" id="MCQ8896095.1"/>
    </source>
</evidence>
<proteinExistence type="predicted"/>
<evidence type="ECO:0000256" key="4">
    <source>
        <dbReference type="ARBA" id="ARBA00023136"/>
    </source>
</evidence>
<evidence type="ECO:0000256" key="3">
    <source>
        <dbReference type="ARBA" id="ARBA00022989"/>
    </source>
</evidence>
<comment type="subcellular location">
    <subcellularLocation>
        <location evidence="1">Membrane</location>
        <topology evidence="1">Multi-pass membrane protein</topology>
    </subcellularLocation>
</comment>
<organism evidence="6 7">
    <name type="scientific">Limnobacter humi</name>
    <dbReference type="NCBI Taxonomy" id="1778671"/>
    <lineage>
        <taxon>Bacteria</taxon>
        <taxon>Pseudomonadati</taxon>
        <taxon>Pseudomonadota</taxon>
        <taxon>Betaproteobacteria</taxon>
        <taxon>Burkholderiales</taxon>
        <taxon>Burkholderiaceae</taxon>
        <taxon>Limnobacter</taxon>
    </lineage>
</organism>
<comment type="caution">
    <text evidence="6">The sequence shown here is derived from an EMBL/GenBank/DDBJ whole genome shotgun (WGS) entry which is preliminary data.</text>
</comment>
<dbReference type="InterPro" id="IPR059112">
    <property type="entry name" value="CysZ/EI24"/>
</dbReference>
<evidence type="ECO:0000256" key="1">
    <source>
        <dbReference type="ARBA" id="ARBA00004141"/>
    </source>
</evidence>
<evidence type="ECO:0000256" key="2">
    <source>
        <dbReference type="ARBA" id="ARBA00022692"/>
    </source>
</evidence>
<reference evidence="6 7" key="1">
    <citation type="submission" date="2022-07" db="EMBL/GenBank/DDBJ databases">
        <authorList>
            <person name="Xamxidin M."/>
            <person name="Wu M."/>
        </authorList>
    </citation>
    <scope>NUCLEOTIDE SEQUENCE [LARGE SCALE GENOMIC DNA]</scope>
    <source>
        <strain evidence="6 7">NBRC 111650</strain>
    </source>
</reference>
<dbReference type="RefSeq" id="WP_256763847.1">
    <property type="nucleotide sequence ID" value="NZ_JANIGO010000002.1"/>
</dbReference>
<evidence type="ECO:0000256" key="5">
    <source>
        <dbReference type="SAM" id="Phobius"/>
    </source>
</evidence>
<keyword evidence="4 5" id="KW-0472">Membrane</keyword>
<feature type="transmembrane region" description="Helical" evidence="5">
    <location>
        <begin position="199"/>
        <end position="228"/>
    </location>
</feature>
<keyword evidence="3 5" id="KW-1133">Transmembrane helix</keyword>
<feature type="transmembrane region" description="Helical" evidence="5">
    <location>
        <begin position="20"/>
        <end position="39"/>
    </location>
</feature>
<dbReference type="Proteomes" id="UP001204142">
    <property type="component" value="Unassembled WGS sequence"/>
</dbReference>
<evidence type="ECO:0000313" key="7">
    <source>
        <dbReference type="Proteomes" id="UP001204142"/>
    </source>
</evidence>
<name>A0ABT1WEZ6_9BURK</name>
<keyword evidence="2 5" id="KW-0812">Transmembrane</keyword>
<dbReference type="EMBL" id="JANIGO010000002">
    <property type="protein sequence ID" value="MCQ8896095.1"/>
    <property type="molecule type" value="Genomic_DNA"/>
</dbReference>
<keyword evidence="7" id="KW-1185">Reference proteome</keyword>
<accession>A0ABT1WEZ6</accession>
<sequence>MNSAVSTLFQAFIDSFRPKMLALTLISVSIAALFWLLLIWFSVEPLYNAALALLNWLGMDMTVYAGTEPSMLSWLKFIIVPIVVFGFMWPIVATSAVLLAGLYVTPPVLNYLAQRDFSGLEKRGKNSIVRGLWVAIRATVVFLVLWVITFPLWIIPGMAFVLPIVLTAQLLLSVMRHDALADHATVDEMKLIKKGDSSGAWLIGIVCAFLSFIPPVLLIMPVMSALAFTRHYLSLLNHIRSQHDRTIEHTLEPV</sequence>
<feature type="transmembrane region" description="Helical" evidence="5">
    <location>
        <begin position="78"/>
        <end position="106"/>
    </location>
</feature>
<feature type="transmembrane region" description="Helical" evidence="5">
    <location>
        <begin position="127"/>
        <end position="148"/>
    </location>
</feature>